<name>A0ABQ8MXZ4_LABRO</name>
<dbReference type="PANTHER" id="PTHR47728:SF1">
    <property type="entry name" value="RAB GTPASE ACTIVATING PROTEIN 1 LIKE"/>
    <property type="match status" value="1"/>
</dbReference>
<dbReference type="PANTHER" id="PTHR47728">
    <property type="entry name" value="RAB GTPASE-ACTIVATING PROTEIN 1-LIKE"/>
    <property type="match status" value="1"/>
</dbReference>
<evidence type="ECO:0000256" key="3">
    <source>
        <dbReference type="ARBA" id="ARBA00022692"/>
    </source>
</evidence>
<evidence type="ECO:0000256" key="2">
    <source>
        <dbReference type="ARBA" id="ARBA00006760"/>
    </source>
</evidence>
<feature type="region of interest" description="Disordered" evidence="7">
    <location>
        <begin position="467"/>
        <end position="489"/>
    </location>
</feature>
<evidence type="ECO:0000256" key="5">
    <source>
        <dbReference type="ARBA" id="ARBA00023136"/>
    </source>
</evidence>
<comment type="similarity">
    <text evidence="2">Belongs to the FAM163 family.</text>
</comment>
<feature type="compositionally biased region" description="Polar residues" evidence="7">
    <location>
        <begin position="469"/>
        <end position="489"/>
    </location>
</feature>
<dbReference type="EMBL" id="JACTAM010000002">
    <property type="protein sequence ID" value="KAI2667712.1"/>
    <property type="molecule type" value="Genomic_DNA"/>
</dbReference>
<organism evidence="8 9">
    <name type="scientific">Labeo rohita</name>
    <name type="common">Indian major carp</name>
    <name type="synonym">Cyprinus rohita</name>
    <dbReference type="NCBI Taxonomy" id="84645"/>
    <lineage>
        <taxon>Eukaryota</taxon>
        <taxon>Metazoa</taxon>
        <taxon>Chordata</taxon>
        <taxon>Craniata</taxon>
        <taxon>Vertebrata</taxon>
        <taxon>Euteleostomi</taxon>
        <taxon>Actinopterygii</taxon>
        <taxon>Neopterygii</taxon>
        <taxon>Teleostei</taxon>
        <taxon>Ostariophysi</taxon>
        <taxon>Cypriniformes</taxon>
        <taxon>Cyprinidae</taxon>
        <taxon>Labeoninae</taxon>
        <taxon>Labeonini</taxon>
        <taxon>Labeo</taxon>
    </lineage>
</organism>
<accession>A0ABQ8MXZ4</accession>
<keyword evidence="9" id="KW-1185">Reference proteome</keyword>
<evidence type="ECO:0000256" key="6">
    <source>
        <dbReference type="SAM" id="Coils"/>
    </source>
</evidence>
<comment type="subcellular location">
    <subcellularLocation>
        <location evidence="1">Membrane</location>
        <topology evidence="1">Single-pass membrane protein</topology>
    </subcellularLocation>
</comment>
<gene>
    <name evidence="8" type="ORF">H4Q32_004273</name>
</gene>
<evidence type="ECO:0000256" key="7">
    <source>
        <dbReference type="SAM" id="MobiDB-lite"/>
    </source>
</evidence>
<feature type="region of interest" description="Disordered" evidence="7">
    <location>
        <begin position="233"/>
        <end position="258"/>
    </location>
</feature>
<dbReference type="Proteomes" id="UP000830375">
    <property type="component" value="Unassembled WGS sequence"/>
</dbReference>
<evidence type="ECO:0000313" key="9">
    <source>
        <dbReference type="Proteomes" id="UP000830375"/>
    </source>
</evidence>
<evidence type="ECO:0000256" key="4">
    <source>
        <dbReference type="ARBA" id="ARBA00022989"/>
    </source>
</evidence>
<comment type="caution">
    <text evidence="8">The sequence shown here is derived from an EMBL/GenBank/DDBJ whole genome shotgun (WGS) entry which is preliminary data.</text>
</comment>
<keyword evidence="5" id="KW-0472">Membrane</keyword>
<reference evidence="8 9" key="1">
    <citation type="submission" date="2022-01" db="EMBL/GenBank/DDBJ databases">
        <title>A high-quality chromosome-level genome assembly of rohu carp, Labeo rohita.</title>
        <authorList>
            <person name="Arick M.A. II"/>
            <person name="Hsu C.-Y."/>
            <person name="Magbanua Z."/>
            <person name="Pechanova O."/>
            <person name="Grover C."/>
            <person name="Miller E."/>
            <person name="Thrash A."/>
            <person name="Ezzel L."/>
            <person name="Alam S."/>
            <person name="Benzie J."/>
            <person name="Hamilton M."/>
            <person name="Karsi A."/>
            <person name="Lawrence M.L."/>
            <person name="Peterson D.G."/>
        </authorList>
    </citation>
    <scope>NUCLEOTIDE SEQUENCE [LARGE SCALE GENOMIC DNA]</scope>
    <source>
        <strain evidence="9">BAU-BD-2019</strain>
        <tissue evidence="8">Blood</tissue>
    </source>
</reference>
<sequence>MSRASGESAVQTLCGLSSSLLSSNGLMEIWSDDSWNCCHNRRNSRNSDTPYYCCKRNESEGEAGSVGDPQPQFACNACSAPGVDGAAVTPLSLPYDPTPPHSYCPTCSPYYLRGTDEMRNGGERLSYMPTHYENHGATALGLAAMYGPVLSHRSTPDFYTNTRAISTDLGFVQADDRNRLSLYYKQNRTAFYSAAKMMEEVSIAVAYDAHIIDQMSEEEILASLVVETLPKQVVPSKKPKLRDNQTQPEDPLDKYERENRKLQETSLRLEQENDDLAQKLVTSKIALRNALDKTEDQVDELTKELLKTKQLLMITEEEKRGKEEEASQLKEMFRKELDKAEADIKRSNNIIADYKQICSQLNAKLENQKAQADKELEGIKSKMLECERCRQIFSMDGTIQLCSESDNTCAQDEVKASLREQVQELERELAQTKLQMELEHQNALLTTELQAAKNTWLKKTLGSFRTAANGHQNSSQTDPAWSPANNPHSSWVTRRLSWAHREGRAAKV</sequence>
<keyword evidence="3" id="KW-0812">Transmembrane</keyword>
<proteinExistence type="inferred from homology"/>
<dbReference type="Pfam" id="PF15069">
    <property type="entry name" value="FAM163"/>
    <property type="match status" value="1"/>
</dbReference>
<evidence type="ECO:0000313" key="8">
    <source>
        <dbReference type="EMBL" id="KAI2667712.1"/>
    </source>
</evidence>
<protein>
    <submittedName>
        <fullName evidence="8">Rab GTPase-activating protein 1-like, isoform 10</fullName>
    </submittedName>
</protein>
<evidence type="ECO:0000256" key="1">
    <source>
        <dbReference type="ARBA" id="ARBA00004167"/>
    </source>
</evidence>
<dbReference type="InterPro" id="IPR029379">
    <property type="entry name" value="FAM163"/>
</dbReference>
<keyword evidence="4" id="KW-1133">Transmembrane helix</keyword>
<keyword evidence="6" id="KW-0175">Coiled coil</keyword>
<feature type="coiled-coil region" evidence="6">
    <location>
        <begin position="415"/>
        <end position="455"/>
    </location>
</feature>